<reference evidence="1 2" key="1">
    <citation type="journal article" date="2018" name="Biotechnol. Adv.">
        <title>Improved genomic resources and new bioinformatic workflow for the carcinogenic parasite Clonorchis sinensis: Biotechnological implications.</title>
        <authorList>
            <person name="Wang D."/>
            <person name="Korhonen P.K."/>
            <person name="Gasser R.B."/>
            <person name="Young N.D."/>
        </authorList>
    </citation>
    <scope>NUCLEOTIDE SEQUENCE [LARGE SCALE GENOMIC DNA]</scope>
    <source>
        <strain evidence="1">Cs-k2</strain>
    </source>
</reference>
<proteinExistence type="predicted"/>
<dbReference type="EMBL" id="NIRI02000013">
    <property type="protein sequence ID" value="KAG5453050.1"/>
    <property type="molecule type" value="Genomic_DNA"/>
</dbReference>
<accession>A0A3R7CMU0</accession>
<comment type="caution">
    <text evidence="1">The sequence shown here is derived from an EMBL/GenBank/DDBJ whole genome shotgun (WGS) entry which is preliminary data.</text>
</comment>
<dbReference type="InParanoid" id="A0A3R7CMU0"/>
<keyword evidence="2" id="KW-1185">Reference proteome</keyword>
<protein>
    <submittedName>
        <fullName evidence="1">Uncharacterized protein</fullName>
    </submittedName>
</protein>
<organism evidence="1 2">
    <name type="scientific">Clonorchis sinensis</name>
    <name type="common">Chinese liver fluke</name>
    <dbReference type="NCBI Taxonomy" id="79923"/>
    <lineage>
        <taxon>Eukaryota</taxon>
        <taxon>Metazoa</taxon>
        <taxon>Spiralia</taxon>
        <taxon>Lophotrochozoa</taxon>
        <taxon>Platyhelminthes</taxon>
        <taxon>Trematoda</taxon>
        <taxon>Digenea</taxon>
        <taxon>Opisthorchiida</taxon>
        <taxon>Opisthorchiata</taxon>
        <taxon>Opisthorchiidae</taxon>
        <taxon>Clonorchis</taxon>
    </lineage>
</organism>
<name>A0A3R7CMU0_CLOSI</name>
<sequence>MLRIYTHQCNFVINLPLDLYIRARVFDKSGVSVKLTQQHDNMWSFQHLLMEVRLCRFLDRSFERGKVLSSLYFKCKFFGSLNEEAILGVHFRKDQLDQLRPGHNYETLSHEIVMTTRPITHMYGLKQVFVSTENPLKDRETQTTLALQGPTNSTTLGPTTTRRTTTTINNGSRTRHTMYWTVIVLQFVMFQQDFVSAFKN</sequence>
<dbReference type="Proteomes" id="UP000286415">
    <property type="component" value="Unassembled WGS sequence"/>
</dbReference>
<evidence type="ECO:0000313" key="2">
    <source>
        <dbReference type="Proteomes" id="UP000286415"/>
    </source>
</evidence>
<dbReference type="OrthoDB" id="10371765at2759"/>
<gene>
    <name evidence="1" type="ORF">CSKR_113790</name>
</gene>
<dbReference type="AlphaFoldDB" id="A0A3R7CMU0"/>
<reference evidence="1 2" key="2">
    <citation type="journal article" date="2021" name="Genomics">
        <title>High-quality reference genome for Clonorchis sinensis.</title>
        <authorList>
            <person name="Young N.D."/>
            <person name="Stroehlein A.J."/>
            <person name="Kinkar L."/>
            <person name="Wang T."/>
            <person name="Sohn W.M."/>
            <person name="Chang B.C.H."/>
            <person name="Kaur P."/>
            <person name="Weisz D."/>
            <person name="Dudchenko O."/>
            <person name="Aiden E.L."/>
            <person name="Korhonen P.K."/>
            <person name="Gasser R.B."/>
        </authorList>
    </citation>
    <scope>NUCLEOTIDE SEQUENCE [LARGE SCALE GENOMIC DNA]</scope>
    <source>
        <strain evidence="1">Cs-k2</strain>
    </source>
</reference>
<evidence type="ECO:0000313" key="1">
    <source>
        <dbReference type="EMBL" id="KAG5453050.1"/>
    </source>
</evidence>